<comment type="caution">
    <text evidence="2">The sequence shown here is derived from an EMBL/GenBank/DDBJ whole genome shotgun (WGS) entry which is preliminary data.</text>
</comment>
<accession>A0A1D1V1Z8</accession>
<feature type="non-terminal residue" evidence="2">
    <location>
        <position position="1"/>
    </location>
</feature>
<keyword evidence="3" id="KW-1185">Reference proteome</keyword>
<name>A0A1D1V1Z8_RAMVA</name>
<evidence type="ECO:0000313" key="3">
    <source>
        <dbReference type="Proteomes" id="UP000186922"/>
    </source>
</evidence>
<gene>
    <name evidence="2" type="primary">RvY_07398</name>
    <name evidence="2" type="synonym">RvY_07398.2</name>
    <name evidence="2" type="ORF">RvY_07398-2</name>
</gene>
<proteinExistence type="predicted"/>
<protein>
    <submittedName>
        <fullName evidence="2">Uncharacterized protein</fullName>
    </submittedName>
</protein>
<dbReference type="EMBL" id="BDGG01000003">
    <property type="protein sequence ID" value="GAU95856.1"/>
    <property type="molecule type" value="Genomic_DNA"/>
</dbReference>
<feature type="region of interest" description="Disordered" evidence="1">
    <location>
        <begin position="39"/>
        <end position="65"/>
    </location>
</feature>
<sequence length="77" mass="8696">LPKLDRQDGETGSRGKPQALFIFDSVKLVGRIYDNKARTENRSSNSFSSRRCQNRGRESEVTAGLSRRSQYVDMASL</sequence>
<evidence type="ECO:0000313" key="2">
    <source>
        <dbReference type="EMBL" id="GAU95856.1"/>
    </source>
</evidence>
<dbReference type="AlphaFoldDB" id="A0A1D1V1Z8"/>
<feature type="compositionally biased region" description="Low complexity" evidence="1">
    <location>
        <begin position="42"/>
        <end position="51"/>
    </location>
</feature>
<evidence type="ECO:0000256" key="1">
    <source>
        <dbReference type="SAM" id="MobiDB-lite"/>
    </source>
</evidence>
<organism evidence="2 3">
    <name type="scientific">Ramazzottius varieornatus</name>
    <name type="common">Water bear</name>
    <name type="synonym">Tardigrade</name>
    <dbReference type="NCBI Taxonomy" id="947166"/>
    <lineage>
        <taxon>Eukaryota</taxon>
        <taxon>Metazoa</taxon>
        <taxon>Ecdysozoa</taxon>
        <taxon>Tardigrada</taxon>
        <taxon>Eutardigrada</taxon>
        <taxon>Parachela</taxon>
        <taxon>Hypsibioidea</taxon>
        <taxon>Ramazzottiidae</taxon>
        <taxon>Ramazzottius</taxon>
    </lineage>
</organism>
<reference evidence="2 3" key="1">
    <citation type="journal article" date="2016" name="Nat. Commun.">
        <title>Extremotolerant tardigrade genome and improved radiotolerance of human cultured cells by tardigrade-unique protein.</title>
        <authorList>
            <person name="Hashimoto T."/>
            <person name="Horikawa D.D."/>
            <person name="Saito Y."/>
            <person name="Kuwahara H."/>
            <person name="Kozuka-Hata H."/>
            <person name="Shin-I T."/>
            <person name="Minakuchi Y."/>
            <person name="Ohishi K."/>
            <person name="Motoyama A."/>
            <person name="Aizu T."/>
            <person name="Enomoto A."/>
            <person name="Kondo K."/>
            <person name="Tanaka S."/>
            <person name="Hara Y."/>
            <person name="Koshikawa S."/>
            <person name="Sagara H."/>
            <person name="Miura T."/>
            <person name="Yokobori S."/>
            <person name="Miyagawa K."/>
            <person name="Suzuki Y."/>
            <person name="Kubo T."/>
            <person name="Oyama M."/>
            <person name="Kohara Y."/>
            <person name="Fujiyama A."/>
            <person name="Arakawa K."/>
            <person name="Katayama T."/>
            <person name="Toyoda A."/>
            <person name="Kunieda T."/>
        </authorList>
    </citation>
    <scope>NUCLEOTIDE SEQUENCE [LARGE SCALE GENOMIC DNA]</scope>
    <source>
        <strain evidence="2 3">YOKOZUNA-1</strain>
    </source>
</reference>
<dbReference type="Proteomes" id="UP000186922">
    <property type="component" value="Unassembled WGS sequence"/>
</dbReference>